<evidence type="ECO:0000313" key="2">
    <source>
        <dbReference type="Proteomes" id="UP001062846"/>
    </source>
</evidence>
<dbReference type="Proteomes" id="UP001062846">
    <property type="component" value="Chromosome 5"/>
</dbReference>
<name>A0ACC0NKM9_RHOML</name>
<protein>
    <submittedName>
        <fullName evidence="1">Uncharacterized protein</fullName>
    </submittedName>
</protein>
<dbReference type="EMBL" id="CM046392">
    <property type="protein sequence ID" value="KAI8553359.1"/>
    <property type="molecule type" value="Genomic_DNA"/>
</dbReference>
<gene>
    <name evidence="1" type="ORF">RHMOL_Rhmol05G0009300</name>
</gene>
<organism evidence="1 2">
    <name type="scientific">Rhododendron molle</name>
    <name type="common">Chinese azalea</name>
    <name type="synonym">Azalea mollis</name>
    <dbReference type="NCBI Taxonomy" id="49168"/>
    <lineage>
        <taxon>Eukaryota</taxon>
        <taxon>Viridiplantae</taxon>
        <taxon>Streptophyta</taxon>
        <taxon>Embryophyta</taxon>
        <taxon>Tracheophyta</taxon>
        <taxon>Spermatophyta</taxon>
        <taxon>Magnoliopsida</taxon>
        <taxon>eudicotyledons</taxon>
        <taxon>Gunneridae</taxon>
        <taxon>Pentapetalae</taxon>
        <taxon>asterids</taxon>
        <taxon>Ericales</taxon>
        <taxon>Ericaceae</taxon>
        <taxon>Ericoideae</taxon>
        <taxon>Rhodoreae</taxon>
        <taxon>Rhododendron</taxon>
    </lineage>
</organism>
<proteinExistence type="predicted"/>
<comment type="caution">
    <text evidence="1">The sequence shown here is derived from an EMBL/GenBank/DDBJ whole genome shotgun (WGS) entry which is preliminary data.</text>
</comment>
<keyword evidence="2" id="KW-1185">Reference proteome</keyword>
<accession>A0ACC0NKM9</accession>
<evidence type="ECO:0000313" key="1">
    <source>
        <dbReference type="EMBL" id="KAI8553359.1"/>
    </source>
</evidence>
<sequence length="171" mass="19120">MPGTPNASVAAQHGYSSKKNPGREQRPNELNKAHQVAQSLPQLKGALVQPGQDIAYNANMSITQKKRLTCFYYYGGQRRVLSNGTFDYVGGVSGATLIEDDLSKEELLSKISSCLNISLDNLLIFHNTKRDKTKYLCVRSDNGVKMLFHLNEDEVDVFVDKDPIPKLIRYV</sequence>
<reference evidence="1" key="1">
    <citation type="submission" date="2022-02" db="EMBL/GenBank/DDBJ databases">
        <title>Plant Genome Project.</title>
        <authorList>
            <person name="Zhang R.-G."/>
        </authorList>
    </citation>
    <scope>NUCLEOTIDE SEQUENCE</scope>
    <source>
        <strain evidence="1">AT1</strain>
    </source>
</reference>